<dbReference type="PaxDb" id="35128-Thaps23300"/>
<dbReference type="AlphaFoldDB" id="B8C4M2"/>
<feature type="compositionally biased region" description="Basic and acidic residues" evidence="1">
    <location>
        <begin position="55"/>
        <end position="66"/>
    </location>
</feature>
<reference evidence="2 3" key="1">
    <citation type="journal article" date="2004" name="Science">
        <title>The genome of the diatom Thalassiosira pseudonana: ecology, evolution, and metabolism.</title>
        <authorList>
            <person name="Armbrust E.V."/>
            <person name="Berges J.A."/>
            <person name="Bowler C."/>
            <person name="Green B.R."/>
            <person name="Martinez D."/>
            <person name="Putnam N.H."/>
            <person name="Zhou S."/>
            <person name="Allen A.E."/>
            <person name="Apt K.E."/>
            <person name="Bechner M."/>
            <person name="Brzezinski M.A."/>
            <person name="Chaal B.K."/>
            <person name="Chiovitti A."/>
            <person name="Davis A.K."/>
            <person name="Demarest M.S."/>
            <person name="Detter J.C."/>
            <person name="Glavina T."/>
            <person name="Goodstein D."/>
            <person name="Hadi M.Z."/>
            <person name="Hellsten U."/>
            <person name="Hildebrand M."/>
            <person name="Jenkins B.D."/>
            <person name="Jurka J."/>
            <person name="Kapitonov V.V."/>
            <person name="Kroger N."/>
            <person name="Lau W.W."/>
            <person name="Lane T.W."/>
            <person name="Larimer F.W."/>
            <person name="Lippmeier J.C."/>
            <person name="Lucas S."/>
            <person name="Medina M."/>
            <person name="Montsant A."/>
            <person name="Obornik M."/>
            <person name="Parker M.S."/>
            <person name="Palenik B."/>
            <person name="Pazour G.J."/>
            <person name="Richardson P.M."/>
            <person name="Rynearson T.A."/>
            <person name="Saito M.A."/>
            <person name="Schwartz D.C."/>
            <person name="Thamatrakoln K."/>
            <person name="Valentin K."/>
            <person name="Vardi A."/>
            <person name="Wilkerson F.P."/>
            <person name="Rokhsar D.S."/>
        </authorList>
    </citation>
    <scope>NUCLEOTIDE SEQUENCE [LARGE SCALE GENOMIC DNA]</scope>
    <source>
        <strain evidence="2 3">CCMP1335</strain>
    </source>
</reference>
<feature type="compositionally biased region" description="Acidic residues" evidence="1">
    <location>
        <begin position="45"/>
        <end position="54"/>
    </location>
</feature>
<dbReference type="EMBL" id="CM000643">
    <property type="protein sequence ID" value="EED91749.1"/>
    <property type="molecule type" value="Genomic_DNA"/>
</dbReference>
<dbReference type="OMA" id="DSICGEV"/>
<dbReference type="GeneID" id="7446344"/>
<dbReference type="InParanoid" id="B8C4M2"/>
<feature type="compositionally biased region" description="Basic and acidic residues" evidence="1">
    <location>
        <begin position="212"/>
        <end position="221"/>
    </location>
</feature>
<organism evidence="2 3">
    <name type="scientific">Thalassiosira pseudonana</name>
    <name type="common">Marine diatom</name>
    <name type="synonym">Cyclotella nana</name>
    <dbReference type="NCBI Taxonomy" id="35128"/>
    <lineage>
        <taxon>Eukaryota</taxon>
        <taxon>Sar</taxon>
        <taxon>Stramenopiles</taxon>
        <taxon>Ochrophyta</taxon>
        <taxon>Bacillariophyta</taxon>
        <taxon>Coscinodiscophyceae</taxon>
        <taxon>Thalassiosirophycidae</taxon>
        <taxon>Thalassiosirales</taxon>
        <taxon>Thalassiosiraceae</taxon>
        <taxon>Thalassiosira</taxon>
    </lineage>
</organism>
<protein>
    <submittedName>
        <fullName evidence="2">Uncharacterized protein</fullName>
    </submittedName>
</protein>
<feature type="region of interest" description="Disordered" evidence="1">
    <location>
        <begin position="105"/>
        <end position="221"/>
    </location>
</feature>
<feature type="compositionally biased region" description="Polar residues" evidence="1">
    <location>
        <begin position="76"/>
        <end position="85"/>
    </location>
</feature>
<accession>B8C4M2</accession>
<sequence length="221" mass="24748">MEEPPRIEKILSSQGVSLSDTAMILQAYLATIDHHHHRHPSEQPAQEDDDDNDDDTVKPRKSRQEMQEEALLKQMDQLSKKSSGMVSDDIYERLKMIRDSICGEVNGVPLMPSAARTAMEQSQGADDNSDDGAARAANNGAEDFLAELEEADRLTSGEGDEQTTTQQQQPPQVKDQSRKDKKKEKKEKKAAKKLKKESKRKARESLESNGDGMKRVKLEDS</sequence>
<feature type="region of interest" description="Disordered" evidence="1">
    <location>
        <begin position="34"/>
        <end position="85"/>
    </location>
</feature>
<name>B8C4M2_THAPS</name>
<dbReference type="eggNOG" id="ENOG502QZ17">
    <property type="taxonomic scope" value="Eukaryota"/>
</dbReference>
<gene>
    <name evidence="2" type="ORF">THAPSDRAFT_23300</name>
</gene>
<feature type="compositionally biased region" description="Basic residues" evidence="1">
    <location>
        <begin position="179"/>
        <end position="202"/>
    </location>
</feature>
<feature type="compositionally biased region" description="Low complexity" evidence="1">
    <location>
        <begin position="162"/>
        <end position="174"/>
    </location>
</feature>
<proteinExistence type="predicted"/>
<evidence type="ECO:0000313" key="3">
    <source>
        <dbReference type="Proteomes" id="UP000001449"/>
    </source>
</evidence>
<dbReference type="RefSeq" id="XP_002291642.1">
    <property type="nucleotide sequence ID" value="XM_002291606.1"/>
</dbReference>
<dbReference type="HOGENOM" id="CLU_1252875_0_0_1"/>
<dbReference type="Proteomes" id="UP000001449">
    <property type="component" value="Chromosome 6"/>
</dbReference>
<evidence type="ECO:0000313" key="2">
    <source>
        <dbReference type="EMBL" id="EED91749.1"/>
    </source>
</evidence>
<dbReference type="KEGG" id="tps:THAPSDRAFT_23300"/>
<evidence type="ECO:0000256" key="1">
    <source>
        <dbReference type="SAM" id="MobiDB-lite"/>
    </source>
</evidence>
<reference evidence="2 3" key="2">
    <citation type="journal article" date="2008" name="Nature">
        <title>The Phaeodactylum genome reveals the evolutionary history of diatom genomes.</title>
        <authorList>
            <person name="Bowler C."/>
            <person name="Allen A.E."/>
            <person name="Badger J.H."/>
            <person name="Grimwood J."/>
            <person name="Jabbari K."/>
            <person name="Kuo A."/>
            <person name="Maheswari U."/>
            <person name="Martens C."/>
            <person name="Maumus F."/>
            <person name="Otillar R.P."/>
            <person name="Rayko E."/>
            <person name="Salamov A."/>
            <person name="Vandepoele K."/>
            <person name="Beszteri B."/>
            <person name="Gruber A."/>
            <person name="Heijde M."/>
            <person name="Katinka M."/>
            <person name="Mock T."/>
            <person name="Valentin K."/>
            <person name="Verret F."/>
            <person name="Berges J.A."/>
            <person name="Brownlee C."/>
            <person name="Cadoret J.P."/>
            <person name="Chiovitti A."/>
            <person name="Choi C.J."/>
            <person name="Coesel S."/>
            <person name="De Martino A."/>
            <person name="Detter J.C."/>
            <person name="Durkin C."/>
            <person name="Falciatore A."/>
            <person name="Fournet J."/>
            <person name="Haruta M."/>
            <person name="Huysman M.J."/>
            <person name="Jenkins B.D."/>
            <person name="Jiroutova K."/>
            <person name="Jorgensen R.E."/>
            <person name="Joubert Y."/>
            <person name="Kaplan A."/>
            <person name="Kroger N."/>
            <person name="Kroth P.G."/>
            <person name="La Roche J."/>
            <person name="Lindquist E."/>
            <person name="Lommer M."/>
            <person name="Martin-Jezequel V."/>
            <person name="Lopez P.J."/>
            <person name="Lucas S."/>
            <person name="Mangogna M."/>
            <person name="McGinnis K."/>
            <person name="Medlin L.K."/>
            <person name="Montsant A."/>
            <person name="Oudot-Le Secq M.P."/>
            <person name="Napoli C."/>
            <person name="Obornik M."/>
            <person name="Parker M.S."/>
            <person name="Petit J.L."/>
            <person name="Porcel B.M."/>
            <person name="Poulsen N."/>
            <person name="Robison M."/>
            <person name="Rychlewski L."/>
            <person name="Rynearson T.A."/>
            <person name="Schmutz J."/>
            <person name="Shapiro H."/>
            <person name="Siaut M."/>
            <person name="Stanley M."/>
            <person name="Sussman M.R."/>
            <person name="Taylor A.R."/>
            <person name="Vardi A."/>
            <person name="von Dassow P."/>
            <person name="Vyverman W."/>
            <person name="Willis A."/>
            <person name="Wyrwicz L.S."/>
            <person name="Rokhsar D.S."/>
            <person name="Weissenbach J."/>
            <person name="Armbrust E.V."/>
            <person name="Green B.R."/>
            <person name="Van de Peer Y."/>
            <person name="Grigoriev I.V."/>
        </authorList>
    </citation>
    <scope>NUCLEOTIDE SEQUENCE [LARGE SCALE GENOMIC DNA]</scope>
    <source>
        <strain evidence="2 3">CCMP1335</strain>
    </source>
</reference>
<keyword evidence="3" id="KW-1185">Reference proteome</keyword>
<feature type="compositionally biased region" description="Low complexity" evidence="1">
    <location>
        <begin position="134"/>
        <end position="143"/>
    </location>
</feature>